<dbReference type="InterPro" id="IPR024434">
    <property type="entry name" value="TSCPD_dom"/>
</dbReference>
<feature type="domain" description="TSCPD" evidence="6">
    <location>
        <begin position="7"/>
        <end position="66"/>
    </location>
</feature>
<protein>
    <recommendedName>
        <fullName evidence="2">ribonucleoside-diphosphate reductase</fullName>
        <ecNumber evidence="2">1.17.4.1</ecNumber>
    </recommendedName>
</protein>
<organism evidence="7">
    <name type="scientific">Bradyrhizobium septentrionale</name>
    <dbReference type="NCBI Taxonomy" id="1404411"/>
    <lineage>
        <taxon>Bacteria</taxon>
        <taxon>Pseudomonadati</taxon>
        <taxon>Pseudomonadota</taxon>
        <taxon>Alphaproteobacteria</taxon>
        <taxon>Hyphomicrobiales</taxon>
        <taxon>Nitrobacteraceae</taxon>
        <taxon>Bradyrhizobium</taxon>
    </lineage>
</organism>
<name>A0A973VXZ1_9BRAD</name>
<evidence type="ECO:0000313" key="7">
    <source>
        <dbReference type="EMBL" id="NVI43629.1"/>
    </source>
</evidence>
<proteinExistence type="inferred from homology"/>
<sequence>MQRRILPQRRSCETFEISFGGLAKSHTITLGFYDDGALGEVFINGGKSGEQVEAIARDGAVLLSLGTAVRGRAGQHQERDHAR</sequence>
<evidence type="ECO:0000259" key="6">
    <source>
        <dbReference type="Pfam" id="PF12637"/>
    </source>
</evidence>
<dbReference type="RefSeq" id="WP_165125162.1">
    <property type="nucleotide sequence ID" value="NZ_CP088285.1"/>
</dbReference>
<accession>A0A973VXZ1</accession>
<evidence type="ECO:0000256" key="5">
    <source>
        <dbReference type="ARBA" id="ARBA00047754"/>
    </source>
</evidence>
<comment type="caution">
    <text evidence="7">The sequence shown here is derived from an EMBL/GenBank/DDBJ whole genome shotgun (WGS) entry which is preliminary data.</text>
</comment>
<keyword evidence="4" id="KW-0547">Nucleotide-binding</keyword>
<dbReference type="Pfam" id="PF12637">
    <property type="entry name" value="TSCPD"/>
    <property type="match status" value="1"/>
</dbReference>
<evidence type="ECO:0000256" key="3">
    <source>
        <dbReference type="ARBA" id="ARBA00022634"/>
    </source>
</evidence>
<keyword evidence="3" id="KW-0237">DNA synthesis</keyword>
<evidence type="ECO:0000256" key="2">
    <source>
        <dbReference type="ARBA" id="ARBA00012274"/>
    </source>
</evidence>
<reference evidence="7" key="1">
    <citation type="submission" date="2020-06" db="EMBL/GenBank/DDBJ databases">
        <title>Whole Genome Sequence of Bradyrhizobium sp. Strain 1S1.</title>
        <authorList>
            <person name="Bromfield E.S.P."/>
            <person name="Cloutier S."/>
        </authorList>
    </citation>
    <scope>NUCLEOTIDE SEQUENCE [LARGE SCALE GENOMIC DNA]</scope>
    <source>
        <strain evidence="7">1S1</strain>
    </source>
</reference>
<dbReference type="GO" id="GO:0071897">
    <property type="term" value="P:DNA biosynthetic process"/>
    <property type="evidence" value="ECO:0007669"/>
    <property type="project" value="UniProtKB-KW"/>
</dbReference>
<gene>
    <name evidence="7" type="ORF">HAP48_011870</name>
</gene>
<evidence type="ECO:0000256" key="1">
    <source>
        <dbReference type="ARBA" id="ARBA00007405"/>
    </source>
</evidence>
<dbReference type="EMBL" id="JAAOLE020000001">
    <property type="protein sequence ID" value="NVI43629.1"/>
    <property type="molecule type" value="Genomic_DNA"/>
</dbReference>
<comment type="catalytic activity">
    <reaction evidence="5">
        <text>a 2'-deoxyribonucleoside 5'-diphosphate + [thioredoxin]-disulfide + H2O = a ribonucleoside 5'-diphosphate + [thioredoxin]-dithiol</text>
        <dbReference type="Rhea" id="RHEA:23252"/>
        <dbReference type="Rhea" id="RHEA-COMP:10698"/>
        <dbReference type="Rhea" id="RHEA-COMP:10700"/>
        <dbReference type="ChEBI" id="CHEBI:15377"/>
        <dbReference type="ChEBI" id="CHEBI:29950"/>
        <dbReference type="ChEBI" id="CHEBI:50058"/>
        <dbReference type="ChEBI" id="CHEBI:57930"/>
        <dbReference type="ChEBI" id="CHEBI:73316"/>
        <dbReference type="EC" id="1.17.4.1"/>
    </reaction>
</comment>
<dbReference type="GO" id="GO:0000166">
    <property type="term" value="F:nucleotide binding"/>
    <property type="evidence" value="ECO:0007669"/>
    <property type="project" value="UniProtKB-KW"/>
</dbReference>
<dbReference type="GO" id="GO:0004748">
    <property type="term" value="F:ribonucleoside-diphosphate reductase activity, thioredoxin disulfide as acceptor"/>
    <property type="evidence" value="ECO:0007669"/>
    <property type="project" value="UniProtKB-EC"/>
</dbReference>
<dbReference type="AlphaFoldDB" id="A0A973VXZ1"/>
<comment type="similarity">
    <text evidence="1">Belongs to the ribonucleoside diphosphate reductase class-2 family.</text>
</comment>
<dbReference type="EC" id="1.17.4.1" evidence="2"/>
<evidence type="ECO:0000256" key="4">
    <source>
        <dbReference type="ARBA" id="ARBA00022741"/>
    </source>
</evidence>